<dbReference type="PROSITE" id="PS50088">
    <property type="entry name" value="ANK_REPEAT"/>
    <property type="match status" value="1"/>
</dbReference>
<feature type="compositionally biased region" description="Basic and acidic residues" evidence="2">
    <location>
        <begin position="589"/>
        <end position="603"/>
    </location>
</feature>
<accession>A0ABN9SQR5</accession>
<dbReference type="Gene3D" id="1.25.40.20">
    <property type="entry name" value="Ankyrin repeat-containing domain"/>
    <property type="match status" value="1"/>
</dbReference>
<feature type="region of interest" description="Disordered" evidence="2">
    <location>
        <begin position="382"/>
        <end position="403"/>
    </location>
</feature>
<keyword evidence="4" id="KW-1185">Reference proteome</keyword>
<feature type="region of interest" description="Disordered" evidence="2">
    <location>
        <begin position="637"/>
        <end position="765"/>
    </location>
</feature>
<proteinExistence type="predicted"/>
<dbReference type="EMBL" id="CAUYUJ010012592">
    <property type="protein sequence ID" value="CAK0834258.1"/>
    <property type="molecule type" value="Genomic_DNA"/>
</dbReference>
<organism evidence="3 4">
    <name type="scientific">Prorocentrum cordatum</name>
    <dbReference type="NCBI Taxonomy" id="2364126"/>
    <lineage>
        <taxon>Eukaryota</taxon>
        <taxon>Sar</taxon>
        <taxon>Alveolata</taxon>
        <taxon>Dinophyceae</taxon>
        <taxon>Prorocentrales</taxon>
        <taxon>Prorocentraceae</taxon>
        <taxon>Prorocentrum</taxon>
    </lineage>
</organism>
<comment type="caution">
    <text evidence="3">The sequence shown here is derived from an EMBL/GenBank/DDBJ whole genome shotgun (WGS) entry which is preliminary data.</text>
</comment>
<evidence type="ECO:0000313" key="4">
    <source>
        <dbReference type="Proteomes" id="UP001189429"/>
    </source>
</evidence>
<feature type="compositionally biased region" description="Basic and acidic residues" evidence="2">
    <location>
        <begin position="382"/>
        <end position="391"/>
    </location>
</feature>
<feature type="region of interest" description="Disordered" evidence="2">
    <location>
        <begin position="563"/>
        <end position="612"/>
    </location>
</feature>
<keyword evidence="1" id="KW-0040">ANK repeat</keyword>
<dbReference type="InterPro" id="IPR036770">
    <property type="entry name" value="Ankyrin_rpt-contain_sf"/>
</dbReference>
<evidence type="ECO:0000256" key="1">
    <source>
        <dbReference type="PROSITE-ProRule" id="PRU00023"/>
    </source>
</evidence>
<reference evidence="3" key="1">
    <citation type="submission" date="2023-10" db="EMBL/GenBank/DDBJ databases">
        <authorList>
            <person name="Chen Y."/>
            <person name="Shah S."/>
            <person name="Dougan E. K."/>
            <person name="Thang M."/>
            <person name="Chan C."/>
        </authorList>
    </citation>
    <scope>NUCLEOTIDE SEQUENCE [LARGE SCALE GENOMIC DNA]</scope>
</reference>
<name>A0ABN9SQR5_9DINO</name>
<sequence length="1498" mass="162743">MGGSFRPLEELLQAEPAGASAAERGPRWELPPSAPAAAAASDGGAYGGTAGRATHTARLVALASEPWVYTIARLLLQETSARESAGGLRTAAAARAAYEPALLRQLRALLRARADPDGGGCDAAGAPGGARRTPLMCLAAEGCSAAVFGGRQLSGTDTVTFVRALLAARADARRADAAGRTALHCAVIQQELRVAGQLLRAGADPSARDAWGHSLVRGGGACCDEAEPAVMELPPPASRTDQRASCWGGGARGFVRDFATVRRPLLLRGGAERLLDRQRWCPEELARRAGASQVQGRRLQLRVDVDPVDAEPACGLASQVHKGARARRRGFGIELRAYVQRGGMNEQQADETMAGLARQLQEQSGALQAAVQQNADFLKAEGASRRREGMVDSRPVQKPATFSGKESDWADWAYKFVTLLASNCAATITDDRIDDIVDEFFKVVELNRELHAILTSFMTDGTTAFDIINNTRKTSGLDGWRQLNKNYDSRNPSANLRKLRKILRPAQVSTDQLLSAIEQWEQHYMSFNSMCPDVLSNHLDLSVSRLLTYELLKQEIERYVEQTVARNGPTPMEIGSIGPKGAPKGKGKGKAEDGGKGKGKDGGGGDGQSAGRGQQQFQGCCGWCWRWGHKRADCCSRTDANGQQLPPREPGGQSDPKGGEPAGTPKGARGGGRGGGSREPSEANTQEGALGAGGEVGSLFVVERGPEQQERQEKEGQESKEGEADYSNKEATRKTYSSKRAEAKAQRENDQLQHEHGDGRMGSWRHSLSSASKMAKYGSCVWFDSEENGGGGSFHYQTGQTMEIFEKDGIYVLLAWVEKPDRHRAQGVTRGSVAASCLQPPADGGRMTAPPKLMLKMIEDHVASHLPAMSRRAACARGRAKTRPHFKQDKSREVHSTHSVDYGFFGVPGEVPFEAAVGKELPALAGHDLKAKCPFARPNPRGGSGKDGVASLCPAKVLAADLGRPACERVNVKGDQENSITVVVREEKEIWAGEVVIERPLMCEQASNGGAERAAQSIHGRARTLEEHVEGPVHLRYIYTRGEDGMAPFQRAQGKSMAFQKRTRHKLEARWERGSFHGVKALSKLRGLPWEPAPDGRDDQRTLDVPGAAELPPHSPMAPKVPTEAAEHAKGMRKHCGSRPEARAENVEFIDSTGLWGVVPRPAGHRAIGARWVDDNAGDEVDLQVRSRLVAKEIRHQGLKGKCALQLLDVKKAHVWAMAERSWFVELPEDYKQVRGITGDMVYRFLRSTHGARDAAALWETLVVSKMKSLGLRQGTPPPRAVWHPLRDPELSKEWAVKVEEVYGPPCEPDTAQSIRTLNRLLSWTPDGMKWECYPRRVQIIVRELGLGHAGVKLATPGLKEKLESVEVDDVEIPADERTWYRSSCMRLAHIAQDRPDLGVAARELAKGTKCPTERHAYRLGANVDATAAIGMVSRGGVGKTKPTDTVSLWAQEAIDRLNVDLRRRGTDEMLADLLTKFLLRGKTERSAAGPDSTRSRL</sequence>
<protein>
    <submittedName>
        <fullName evidence="3">Uncharacterized protein</fullName>
    </submittedName>
</protein>
<evidence type="ECO:0000256" key="2">
    <source>
        <dbReference type="SAM" id="MobiDB-lite"/>
    </source>
</evidence>
<feature type="region of interest" description="Disordered" evidence="2">
    <location>
        <begin position="1087"/>
        <end position="1121"/>
    </location>
</feature>
<feature type="repeat" description="ANK" evidence="1">
    <location>
        <begin position="178"/>
        <end position="210"/>
    </location>
</feature>
<feature type="compositionally biased region" description="Basic and acidic residues" evidence="2">
    <location>
        <begin position="704"/>
        <end position="759"/>
    </location>
</feature>
<gene>
    <name evidence="3" type="ORF">PCOR1329_LOCUS31726</name>
</gene>
<dbReference type="PROSITE" id="PS50297">
    <property type="entry name" value="ANK_REP_REGION"/>
    <property type="match status" value="1"/>
</dbReference>
<dbReference type="Proteomes" id="UP001189429">
    <property type="component" value="Unassembled WGS sequence"/>
</dbReference>
<evidence type="ECO:0000313" key="3">
    <source>
        <dbReference type="EMBL" id="CAK0834258.1"/>
    </source>
</evidence>
<dbReference type="SUPFAM" id="SSF48403">
    <property type="entry name" value="Ankyrin repeat"/>
    <property type="match status" value="1"/>
</dbReference>
<dbReference type="InterPro" id="IPR002110">
    <property type="entry name" value="Ankyrin_rpt"/>
</dbReference>
<feature type="region of interest" description="Disordered" evidence="2">
    <location>
        <begin position="16"/>
        <end position="45"/>
    </location>
</feature>
<dbReference type="Pfam" id="PF00023">
    <property type="entry name" value="Ank"/>
    <property type="match status" value="1"/>
</dbReference>
<feature type="compositionally biased region" description="Gly residues" evidence="2">
    <location>
        <begin position="668"/>
        <end position="677"/>
    </location>
</feature>